<dbReference type="OrthoDB" id="10324458at2759"/>
<dbReference type="GO" id="GO:0030246">
    <property type="term" value="F:carbohydrate binding"/>
    <property type="evidence" value="ECO:0007669"/>
    <property type="project" value="InterPro"/>
</dbReference>
<dbReference type="InterPro" id="IPR019019">
    <property type="entry name" value="H-type_lectin_domain"/>
</dbReference>
<organism evidence="3 4">
    <name type="scientific">Paramecium octaurelia</name>
    <dbReference type="NCBI Taxonomy" id="43137"/>
    <lineage>
        <taxon>Eukaryota</taxon>
        <taxon>Sar</taxon>
        <taxon>Alveolata</taxon>
        <taxon>Ciliophora</taxon>
        <taxon>Intramacronucleata</taxon>
        <taxon>Oligohymenophorea</taxon>
        <taxon>Peniculida</taxon>
        <taxon>Parameciidae</taxon>
        <taxon>Paramecium</taxon>
    </lineage>
</organism>
<name>A0A8S1X986_PAROT</name>
<dbReference type="GO" id="GO:0007155">
    <property type="term" value="P:cell adhesion"/>
    <property type="evidence" value="ECO:0007669"/>
    <property type="project" value="InterPro"/>
</dbReference>
<keyword evidence="4" id="KW-1185">Reference proteome</keyword>
<accession>A0A8S1X986</accession>
<feature type="domain" description="H-type lectin" evidence="2">
    <location>
        <begin position="47"/>
        <end position="109"/>
    </location>
</feature>
<evidence type="ECO:0000256" key="1">
    <source>
        <dbReference type="SAM" id="SignalP"/>
    </source>
</evidence>
<evidence type="ECO:0000313" key="4">
    <source>
        <dbReference type="Proteomes" id="UP000683925"/>
    </source>
</evidence>
<feature type="signal peptide" evidence="1">
    <location>
        <begin position="1"/>
        <end position="16"/>
    </location>
</feature>
<sequence length="409" mass="46914">MKKLLMLLIIVKVASAYIYYDTGIVDDFQSYVYSSFVCKNGYSKIATKSFSSQFENIPQVFFVHEQFDLNKAELGFKLAITAITQISFTLEISCNMNRATTISLRWYAIDDQRIEVYSNFNMANPDDKTFQIKNPNAKTGFVAITNGSNLKQFSYCELTKVDGKFTNLMQIGYFLVVGVEEAFINLGLKTVTGAFSSGPLTIEPNRWFAIVLQGLNYPNLKNLRLGATYTNTETTLSYTWKTWFETDTPNSHSQVWVAYQFTKTFKPLECFSIRTSRKEVLNLATLPTFTLELIQTNQIYTTNGNYEYMVDKSITPLKMGIQVKCENGMKIQADLNKCNSCSTKKNQSFKYNCFNKMNYVGFFPLFQQAFPQYNHLKINMQSSSLEIINVIYDQTLIEQVIVKIQILNQ</sequence>
<comment type="caution">
    <text evidence="3">The sequence shown here is derived from an EMBL/GenBank/DDBJ whole genome shotgun (WGS) entry which is preliminary data.</text>
</comment>
<dbReference type="EMBL" id="CAJJDP010000114">
    <property type="protein sequence ID" value="CAD8197570.1"/>
    <property type="molecule type" value="Genomic_DNA"/>
</dbReference>
<protein>
    <recommendedName>
        <fullName evidence="2">H-type lectin domain-containing protein</fullName>
    </recommendedName>
</protein>
<dbReference type="OMA" id="VKCENGM"/>
<evidence type="ECO:0000313" key="3">
    <source>
        <dbReference type="EMBL" id="CAD8197570.1"/>
    </source>
</evidence>
<keyword evidence="1" id="KW-0732">Signal</keyword>
<evidence type="ECO:0000259" key="2">
    <source>
        <dbReference type="Pfam" id="PF09458"/>
    </source>
</evidence>
<dbReference type="Proteomes" id="UP000683925">
    <property type="component" value="Unassembled WGS sequence"/>
</dbReference>
<feature type="chain" id="PRO_5035888023" description="H-type lectin domain-containing protein" evidence="1">
    <location>
        <begin position="17"/>
        <end position="409"/>
    </location>
</feature>
<dbReference type="AlphaFoldDB" id="A0A8S1X986"/>
<dbReference type="Pfam" id="PF09458">
    <property type="entry name" value="H_lectin"/>
    <property type="match status" value="1"/>
</dbReference>
<gene>
    <name evidence="3" type="ORF">POCTA_138.1.T1140186</name>
</gene>
<proteinExistence type="predicted"/>
<reference evidence="3" key="1">
    <citation type="submission" date="2021-01" db="EMBL/GenBank/DDBJ databases">
        <authorList>
            <consortium name="Genoscope - CEA"/>
            <person name="William W."/>
        </authorList>
    </citation>
    <scope>NUCLEOTIDE SEQUENCE</scope>
</reference>